<protein>
    <recommendedName>
        <fullName evidence="5">ABC transporter domain-containing protein</fullName>
    </recommendedName>
</protein>
<evidence type="ECO:0000256" key="3">
    <source>
        <dbReference type="ARBA" id="ARBA00022741"/>
    </source>
</evidence>
<dbReference type="CDD" id="cd03235">
    <property type="entry name" value="ABC_Metallic_Cations"/>
    <property type="match status" value="1"/>
</dbReference>
<keyword evidence="3" id="KW-0547">Nucleotide-binding</keyword>
<feature type="domain" description="ABC transporter" evidence="5">
    <location>
        <begin position="4"/>
        <end position="228"/>
    </location>
</feature>
<evidence type="ECO:0000256" key="2">
    <source>
        <dbReference type="ARBA" id="ARBA00022448"/>
    </source>
</evidence>
<reference evidence="6 7" key="1">
    <citation type="journal article" date="2016" name="Nat. Commun.">
        <title>Thousands of microbial genomes shed light on interconnected biogeochemical processes in an aquifer system.</title>
        <authorList>
            <person name="Anantharaman K."/>
            <person name="Brown C.T."/>
            <person name="Hug L.A."/>
            <person name="Sharon I."/>
            <person name="Castelle C.J."/>
            <person name="Probst A.J."/>
            <person name="Thomas B.C."/>
            <person name="Singh A."/>
            <person name="Wilkins M.J."/>
            <person name="Karaoz U."/>
            <person name="Brodie E.L."/>
            <person name="Williams K.H."/>
            <person name="Hubbard S.S."/>
            <person name="Banfield J.F."/>
        </authorList>
    </citation>
    <scope>NUCLEOTIDE SEQUENCE [LARGE SCALE GENOMIC DNA]</scope>
</reference>
<evidence type="ECO:0000256" key="4">
    <source>
        <dbReference type="ARBA" id="ARBA00022840"/>
    </source>
</evidence>
<dbReference type="SMART" id="SM00382">
    <property type="entry name" value="AAA"/>
    <property type="match status" value="1"/>
</dbReference>
<dbReference type="SUPFAM" id="SSF52540">
    <property type="entry name" value="P-loop containing nucleoside triphosphate hydrolases"/>
    <property type="match status" value="1"/>
</dbReference>
<dbReference type="InterPro" id="IPR027417">
    <property type="entry name" value="P-loop_NTPase"/>
</dbReference>
<comment type="similarity">
    <text evidence="1">Belongs to the ABC transporter superfamily.</text>
</comment>
<proteinExistence type="inferred from homology"/>
<dbReference type="Gene3D" id="3.40.50.300">
    <property type="entry name" value="P-loop containing nucleotide triphosphate hydrolases"/>
    <property type="match status" value="1"/>
</dbReference>
<keyword evidence="2" id="KW-0813">Transport</keyword>
<dbReference type="GO" id="GO:0005524">
    <property type="term" value="F:ATP binding"/>
    <property type="evidence" value="ECO:0007669"/>
    <property type="project" value="UniProtKB-KW"/>
</dbReference>
<gene>
    <name evidence="6" type="ORF">A3C96_02690</name>
</gene>
<organism evidence="6 7">
    <name type="scientific">Candidatus Uhrbacteria bacterium RIFCSPHIGHO2_02_FULL_60_10</name>
    <dbReference type="NCBI Taxonomy" id="1802392"/>
    <lineage>
        <taxon>Bacteria</taxon>
        <taxon>Candidatus Uhriibacteriota</taxon>
    </lineage>
</organism>
<dbReference type="PROSITE" id="PS50893">
    <property type="entry name" value="ABC_TRANSPORTER_2"/>
    <property type="match status" value="1"/>
</dbReference>
<evidence type="ECO:0000256" key="1">
    <source>
        <dbReference type="ARBA" id="ARBA00005417"/>
    </source>
</evidence>
<dbReference type="Proteomes" id="UP000177088">
    <property type="component" value="Unassembled WGS sequence"/>
</dbReference>
<dbReference type="PROSITE" id="PS00211">
    <property type="entry name" value="ABC_TRANSPORTER_1"/>
    <property type="match status" value="1"/>
</dbReference>
<evidence type="ECO:0000313" key="7">
    <source>
        <dbReference type="Proteomes" id="UP000177088"/>
    </source>
</evidence>
<dbReference type="InterPro" id="IPR050153">
    <property type="entry name" value="Metal_Ion_Import_ABC"/>
</dbReference>
<dbReference type="EMBL" id="MGEA01000041">
    <property type="protein sequence ID" value="OGL73945.1"/>
    <property type="molecule type" value="Genomic_DNA"/>
</dbReference>
<evidence type="ECO:0000259" key="5">
    <source>
        <dbReference type="PROSITE" id="PS50893"/>
    </source>
</evidence>
<dbReference type="InterPro" id="IPR017871">
    <property type="entry name" value="ABC_transporter-like_CS"/>
</dbReference>
<evidence type="ECO:0000313" key="6">
    <source>
        <dbReference type="EMBL" id="OGL73945.1"/>
    </source>
</evidence>
<sequence>MPAISVQNVSVDLGGVHVLEDLTFAIPQGDVVAILGPNGSGKTTLLKAMLGLIPFHGEIRIFGKHLHAVRELIAYVPQRFDFDREFPITVGEYMDLARHRHTPPDRIASRLAEVGLPATLLDQRLGSLSGGQMQRVLIAQALLNNPLVLFLDEPAANIDISGEATFTGILKDLSKRQDVTVVMVTHDISMVTGLVDHVLCLDGRMLCFGRTNQVLTEKKINEVFRGDSAGRSH</sequence>
<name>A0A1F7U6Q1_9BACT</name>
<accession>A0A1F7U6Q1</accession>
<dbReference type="PANTHER" id="PTHR42734">
    <property type="entry name" value="METAL TRANSPORT SYSTEM ATP-BINDING PROTEIN TM_0124-RELATED"/>
    <property type="match status" value="1"/>
</dbReference>
<dbReference type="InterPro" id="IPR003439">
    <property type="entry name" value="ABC_transporter-like_ATP-bd"/>
</dbReference>
<comment type="caution">
    <text evidence="6">The sequence shown here is derived from an EMBL/GenBank/DDBJ whole genome shotgun (WGS) entry which is preliminary data.</text>
</comment>
<keyword evidence="4" id="KW-0067">ATP-binding</keyword>
<dbReference type="AlphaFoldDB" id="A0A1F7U6Q1"/>
<dbReference type="GO" id="GO:0016887">
    <property type="term" value="F:ATP hydrolysis activity"/>
    <property type="evidence" value="ECO:0007669"/>
    <property type="project" value="InterPro"/>
</dbReference>
<dbReference type="InterPro" id="IPR003593">
    <property type="entry name" value="AAA+_ATPase"/>
</dbReference>
<dbReference type="Pfam" id="PF00005">
    <property type="entry name" value="ABC_tran"/>
    <property type="match status" value="1"/>
</dbReference>
<dbReference type="PANTHER" id="PTHR42734:SF17">
    <property type="entry name" value="METAL TRANSPORT SYSTEM ATP-BINDING PROTEIN TM_0124-RELATED"/>
    <property type="match status" value="1"/>
</dbReference>